<gene>
    <name evidence="1" type="ORF">H6P81_018071</name>
</gene>
<organism evidence="1 2">
    <name type="scientific">Aristolochia fimbriata</name>
    <name type="common">White veined hardy Dutchman's pipe vine</name>
    <dbReference type="NCBI Taxonomy" id="158543"/>
    <lineage>
        <taxon>Eukaryota</taxon>
        <taxon>Viridiplantae</taxon>
        <taxon>Streptophyta</taxon>
        <taxon>Embryophyta</taxon>
        <taxon>Tracheophyta</taxon>
        <taxon>Spermatophyta</taxon>
        <taxon>Magnoliopsida</taxon>
        <taxon>Magnoliidae</taxon>
        <taxon>Piperales</taxon>
        <taxon>Aristolochiaceae</taxon>
        <taxon>Aristolochia</taxon>
    </lineage>
</organism>
<evidence type="ECO:0000313" key="1">
    <source>
        <dbReference type="EMBL" id="KAG9442217.1"/>
    </source>
</evidence>
<reference evidence="1 2" key="1">
    <citation type="submission" date="2021-07" db="EMBL/GenBank/DDBJ databases">
        <title>The Aristolochia fimbriata genome: insights into angiosperm evolution, floral development and chemical biosynthesis.</title>
        <authorList>
            <person name="Jiao Y."/>
        </authorList>
    </citation>
    <scope>NUCLEOTIDE SEQUENCE [LARGE SCALE GENOMIC DNA]</scope>
    <source>
        <strain evidence="1">IBCAS-2021</strain>
        <tissue evidence="1">Leaf</tissue>
    </source>
</reference>
<keyword evidence="2" id="KW-1185">Reference proteome</keyword>
<protein>
    <submittedName>
        <fullName evidence="1">Uncharacterized protein</fullName>
    </submittedName>
</protein>
<sequence>MRSCHLYPTGNGSLFFEQGYLSSGSWLFDLPDLPKLQNIQSTLVWCLEALDCCSAAFSLQKPMIHARSGERKTLKQQA</sequence>
<accession>A0AAV7E321</accession>
<dbReference type="Proteomes" id="UP000825729">
    <property type="component" value="Unassembled WGS sequence"/>
</dbReference>
<name>A0AAV7E321_ARIFI</name>
<proteinExistence type="predicted"/>
<comment type="caution">
    <text evidence="1">The sequence shown here is derived from an EMBL/GenBank/DDBJ whole genome shotgun (WGS) entry which is preliminary data.</text>
</comment>
<dbReference type="EMBL" id="JAINDJ010000007">
    <property type="protein sequence ID" value="KAG9442217.1"/>
    <property type="molecule type" value="Genomic_DNA"/>
</dbReference>
<evidence type="ECO:0000313" key="2">
    <source>
        <dbReference type="Proteomes" id="UP000825729"/>
    </source>
</evidence>
<dbReference type="AlphaFoldDB" id="A0AAV7E321"/>